<sequence length="116" mass="13069">MDQKALRDLSSLRKCFYLPSVCKENMYAAAGFVGMVNNFFLPKEQPGQIHFFLAFFATMGPSAATAVLQSSARDEKACRIFVLKRVSLNGMIELNLKIKETFLVESSILILFFAEF</sequence>
<dbReference type="GeneID" id="10545991"/>
<reference evidence="2" key="2">
    <citation type="journal article" date="2011" name="Proc. Natl. Acad. Sci. U.S.A.">
        <title>Obligate biotrophy features unraveled by the genomic analysis of rust fungi.</title>
        <authorList>
            <person name="Duplessis S."/>
            <person name="Cuomo C.A."/>
            <person name="Lin Y.-C."/>
            <person name="Aerts A."/>
            <person name="Tisserant E."/>
            <person name="Veneault-Fourrey C."/>
            <person name="Joly D.L."/>
            <person name="Hacquard S."/>
            <person name="Amselem J."/>
            <person name="Cantarel B.L."/>
            <person name="Chiu R."/>
            <person name="Coutinho P.M."/>
            <person name="Feau N."/>
            <person name="Field M."/>
            <person name="Frey P."/>
            <person name="Gelhaye E."/>
            <person name="Goldberg J."/>
            <person name="Grabherr M.G."/>
            <person name="Kodira C.D."/>
            <person name="Kohler A."/>
            <person name="Kuees U."/>
            <person name="Lindquist E.A."/>
            <person name="Lucas S.M."/>
            <person name="Mago R."/>
            <person name="Mauceli E."/>
            <person name="Morin E."/>
            <person name="Murat C."/>
            <person name="Pangilinan J.L."/>
            <person name="Park R."/>
            <person name="Pearson M."/>
            <person name="Quesneville H."/>
            <person name="Rouhier N."/>
            <person name="Sakthikumar S."/>
            <person name="Salamov A.A."/>
            <person name="Schmutz J."/>
            <person name="Selles B."/>
            <person name="Shapiro H."/>
            <person name="Tanguay P."/>
            <person name="Tuskan G.A."/>
            <person name="Henrissat B."/>
            <person name="Van de Peer Y."/>
            <person name="Rouze P."/>
            <person name="Ellis J.G."/>
            <person name="Dodds P.N."/>
            <person name="Schein J.E."/>
            <person name="Zhong S."/>
            <person name="Hamelin R.C."/>
            <person name="Grigoriev I.V."/>
            <person name="Szabo L.J."/>
            <person name="Martin F."/>
        </authorList>
    </citation>
    <scope>NUCLEOTIDE SEQUENCE [LARGE SCALE GENOMIC DNA]</scope>
    <source>
        <strain evidence="2">CRL 75-36-700-3 / race SCCL</strain>
    </source>
</reference>
<name>E3KJK6_PUCGT</name>
<protein>
    <submittedName>
        <fullName evidence="1">Uncharacterized protein</fullName>
    </submittedName>
</protein>
<dbReference type="Proteomes" id="UP000008783">
    <property type="component" value="Unassembled WGS sequence"/>
</dbReference>
<reference key="1">
    <citation type="submission" date="2007-01" db="EMBL/GenBank/DDBJ databases">
        <title>The Genome Sequence of Puccinia graminis f. sp. tritici Strain CRL 75-36-700-3.</title>
        <authorList>
            <consortium name="The Broad Institute Genome Sequencing Platform"/>
            <person name="Birren B."/>
            <person name="Lander E."/>
            <person name="Galagan J."/>
            <person name="Nusbaum C."/>
            <person name="Devon K."/>
            <person name="Cuomo C."/>
            <person name="Jaffe D."/>
            <person name="Butler J."/>
            <person name="Alvarez P."/>
            <person name="Gnerre S."/>
            <person name="Grabherr M."/>
            <person name="Mauceli E."/>
            <person name="Brockman W."/>
            <person name="Young S."/>
            <person name="LaButti K."/>
            <person name="Sykes S."/>
            <person name="DeCaprio D."/>
            <person name="Crawford M."/>
            <person name="Koehrsen M."/>
            <person name="Engels R."/>
            <person name="Montgomery P."/>
            <person name="Pearson M."/>
            <person name="Howarth C."/>
            <person name="Larson L."/>
            <person name="White J."/>
            <person name="Zeng Q."/>
            <person name="Kodira C."/>
            <person name="Yandava C."/>
            <person name="Alvarado L."/>
            <person name="O'Leary S."/>
            <person name="Szabo L."/>
            <person name="Dean R."/>
            <person name="Schein J."/>
        </authorList>
    </citation>
    <scope>NUCLEOTIDE SEQUENCE</scope>
    <source>
        <strain>CRL 75-36-700-3</strain>
    </source>
</reference>
<evidence type="ECO:0000313" key="1">
    <source>
        <dbReference type="EMBL" id="EFP84481.1"/>
    </source>
</evidence>
<dbReference type="InParanoid" id="E3KJK6"/>
<organism evidence="1 2">
    <name type="scientific">Puccinia graminis f. sp. tritici (strain CRL 75-36-700-3 / race SCCL)</name>
    <name type="common">Black stem rust fungus</name>
    <dbReference type="NCBI Taxonomy" id="418459"/>
    <lineage>
        <taxon>Eukaryota</taxon>
        <taxon>Fungi</taxon>
        <taxon>Dikarya</taxon>
        <taxon>Basidiomycota</taxon>
        <taxon>Pucciniomycotina</taxon>
        <taxon>Pucciniomycetes</taxon>
        <taxon>Pucciniales</taxon>
        <taxon>Pucciniaceae</taxon>
        <taxon>Puccinia</taxon>
    </lineage>
</organism>
<dbReference type="KEGG" id="pgr:PGTG_10201"/>
<dbReference type="EMBL" id="DS178290">
    <property type="protein sequence ID" value="EFP84481.1"/>
    <property type="molecule type" value="Genomic_DNA"/>
</dbReference>
<proteinExistence type="predicted"/>
<accession>E3KJK6</accession>
<dbReference type="RefSeq" id="XP_003328900.1">
    <property type="nucleotide sequence ID" value="XM_003328852.1"/>
</dbReference>
<evidence type="ECO:0000313" key="2">
    <source>
        <dbReference type="Proteomes" id="UP000008783"/>
    </source>
</evidence>
<gene>
    <name evidence="1" type="ORF">PGTG_10201</name>
</gene>
<dbReference type="VEuPathDB" id="FungiDB:PGTG_10201"/>
<dbReference type="AlphaFoldDB" id="E3KJK6"/>
<keyword evidence="2" id="KW-1185">Reference proteome</keyword>
<dbReference type="HOGENOM" id="CLU_2098046_0_0_1"/>